<reference evidence="1" key="1">
    <citation type="submission" date="2019-03" db="EMBL/GenBank/DDBJ databases">
        <title>Single cell metagenomics reveals metabolic interactions within the superorganism composed of flagellate Streblomastix strix and complex community of Bacteroidetes bacteria on its surface.</title>
        <authorList>
            <person name="Treitli S.C."/>
            <person name="Kolisko M."/>
            <person name="Husnik F."/>
            <person name="Keeling P."/>
            <person name="Hampl V."/>
        </authorList>
    </citation>
    <scope>NUCLEOTIDE SEQUENCE</scope>
    <source>
        <strain evidence="1">STM</strain>
    </source>
</reference>
<comment type="caution">
    <text evidence="1">The sequence shown here is derived from an EMBL/GenBank/DDBJ whole genome shotgun (WGS) entry which is preliminary data.</text>
</comment>
<organism evidence="1">
    <name type="scientific">termite gut metagenome</name>
    <dbReference type="NCBI Taxonomy" id="433724"/>
    <lineage>
        <taxon>unclassified sequences</taxon>
        <taxon>metagenomes</taxon>
        <taxon>organismal metagenomes</taxon>
    </lineage>
</organism>
<protein>
    <submittedName>
        <fullName evidence="1">Uncharacterized protein</fullName>
    </submittedName>
</protein>
<gene>
    <name evidence="1" type="ORF">EZS27_018833</name>
</gene>
<dbReference type="AlphaFoldDB" id="A0A5J4RHA2"/>
<proteinExistence type="predicted"/>
<sequence>MDNQYECWMKRFVGVATKYLPNYLNWFIFLEKLKQSSQKAIEMAKMVLSNAGALMDYRAIERRYRNLLIQQYSIT</sequence>
<name>A0A5J4RHA2_9ZZZZ</name>
<accession>A0A5J4RHA2</accession>
<evidence type="ECO:0000313" key="1">
    <source>
        <dbReference type="EMBL" id="KAA6332695.1"/>
    </source>
</evidence>
<dbReference type="EMBL" id="SNRY01001208">
    <property type="protein sequence ID" value="KAA6332695.1"/>
    <property type="molecule type" value="Genomic_DNA"/>
</dbReference>